<keyword evidence="2" id="KW-1277">Toxin-antitoxin system</keyword>
<keyword evidence="4" id="KW-1185">Reference proteome</keyword>
<evidence type="ECO:0000256" key="1">
    <source>
        <dbReference type="ARBA" id="ARBA00007521"/>
    </source>
</evidence>
<gene>
    <name evidence="3" type="ordered locus">PECL_1536</name>
</gene>
<dbReference type="Pfam" id="PF02452">
    <property type="entry name" value="PemK_toxin"/>
    <property type="match status" value="1"/>
</dbReference>
<comment type="similarity">
    <text evidence="1">Belongs to the PemK/MazF family.</text>
</comment>
<dbReference type="RefSeq" id="WP_014215948.1">
    <property type="nucleotide sequence ID" value="NC_016605.1"/>
</dbReference>
<name>G8PAG5_PEDCP</name>
<reference evidence="3 4" key="1">
    <citation type="journal article" date="2012" name="J. Bacteriol.">
        <title>Complete Genome Sequence of the Beer Spoilage Organism Pediococcus claussenii ATCC BAA-344T.</title>
        <authorList>
            <person name="Pittet V."/>
            <person name="Abegunde T."/>
            <person name="Marfleet T."/>
            <person name="Haakensen M."/>
            <person name="Morrow K."/>
            <person name="Jayaprakash T."/>
            <person name="Schroeder K."/>
            <person name="Trost B."/>
            <person name="Byrns S."/>
            <person name="Bergsveinson J."/>
            <person name="Kusalik A."/>
            <person name="Ziola B."/>
        </authorList>
    </citation>
    <scope>NUCLEOTIDE SEQUENCE [LARGE SCALE GENOMIC DNA]</scope>
    <source>
        <strain evidence="3 4">ATCC BAA-344</strain>
    </source>
</reference>
<dbReference type="Proteomes" id="UP000005444">
    <property type="component" value="Chromosome"/>
</dbReference>
<evidence type="ECO:0000313" key="3">
    <source>
        <dbReference type="EMBL" id="AEV95754.1"/>
    </source>
</evidence>
<dbReference type="HOGENOM" id="CLU_121823_2_3_9"/>
<dbReference type="GO" id="GO:0004521">
    <property type="term" value="F:RNA endonuclease activity"/>
    <property type="evidence" value="ECO:0007669"/>
    <property type="project" value="TreeGrafter"/>
</dbReference>
<protein>
    <submittedName>
        <fullName evidence="3">PemK-like family protein</fullName>
    </submittedName>
</protein>
<dbReference type="InterPro" id="IPR011067">
    <property type="entry name" value="Plasmid_toxin/cell-grow_inhib"/>
</dbReference>
<accession>G8PAG5</accession>
<dbReference type="GO" id="GO:0006402">
    <property type="term" value="P:mRNA catabolic process"/>
    <property type="evidence" value="ECO:0007669"/>
    <property type="project" value="TreeGrafter"/>
</dbReference>
<dbReference type="GO" id="GO:0003677">
    <property type="term" value="F:DNA binding"/>
    <property type="evidence" value="ECO:0007669"/>
    <property type="project" value="InterPro"/>
</dbReference>
<proteinExistence type="inferred from homology"/>
<dbReference type="GO" id="GO:0016075">
    <property type="term" value="P:rRNA catabolic process"/>
    <property type="evidence" value="ECO:0007669"/>
    <property type="project" value="TreeGrafter"/>
</dbReference>
<evidence type="ECO:0000313" key="4">
    <source>
        <dbReference type="Proteomes" id="UP000005444"/>
    </source>
</evidence>
<sequence length="111" mass="12532">MFQTFKRGDIVLMNFNPSKGHEQKGYRPALVWTNQEAQTVSGFAVVIPITSHDKNYPLHVRIDNKTDNIRGVIMVDQLISIDLMARHLKLVGNCGKHILDEVDSIVADMTD</sequence>
<organism evidence="3 4">
    <name type="scientific">Pediococcus claussenii (strain ATCC BAA-344 / DSM 14800 / JCM 18046 / KCTC 3811 / LMG 21948 / P06)</name>
    <dbReference type="NCBI Taxonomy" id="701521"/>
    <lineage>
        <taxon>Bacteria</taxon>
        <taxon>Bacillati</taxon>
        <taxon>Bacillota</taxon>
        <taxon>Bacilli</taxon>
        <taxon>Lactobacillales</taxon>
        <taxon>Lactobacillaceae</taxon>
        <taxon>Pediococcus</taxon>
    </lineage>
</organism>
<dbReference type="PANTHER" id="PTHR33988">
    <property type="entry name" value="ENDORIBONUCLEASE MAZF-RELATED"/>
    <property type="match status" value="1"/>
</dbReference>
<dbReference type="InterPro" id="IPR003477">
    <property type="entry name" value="PemK-like"/>
</dbReference>
<dbReference type="STRING" id="701521.PECL_1536"/>
<dbReference type="PANTHER" id="PTHR33988:SF3">
    <property type="entry name" value="ENDORIBONUCLEASE TOXIN CHPB-RELATED"/>
    <property type="match status" value="1"/>
</dbReference>
<dbReference type="SUPFAM" id="SSF50118">
    <property type="entry name" value="Cell growth inhibitor/plasmid maintenance toxic component"/>
    <property type="match status" value="1"/>
</dbReference>
<dbReference type="eggNOG" id="COG2337">
    <property type="taxonomic scope" value="Bacteria"/>
</dbReference>
<dbReference type="KEGG" id="pce:PECL_1536"/>
<dbReference type="AlphaFoldDB" id="G8PAG5"/>
<dbReference type="Gene3D" id="2.30.30.110">
    <property type="match status" value="1"/>
</dbReference>
<dbReference type="EMBL" id="CP003137">
    <property type="protein sequence ID" value="AEV95754.1"/>
    <property type="molecule type" value="Genomic_DNA"/>
</dbReference>
<dbReference type="PATRIC" id="fig|701521.8.peg.1438"/>
<evidence type="ECO:0000256" key="2">
    <source>
        <dbReference type="ARBA" id="ARBA00022649"/>
    </source>
</evidence>